<sequence>MKNIYFGEPDIGQKEIDAVVRVMKSKWIGFGKVSLEFEEKLAKYLGVKYAAALSSCTAALSLALILNKVNLGDEIITTPLTFAATANVISNLGARPVFVDINPNTFNIDENLIEKAITPKTKGIIVVHFGGLPANMKIINQIARKHGLFVIEDAAHTIGARIGKKMVGNSENLVCFSFYGNKNLTAVEGGLLATNKKSFFERVKILRLQGLDKDAWKRFRSKNVLLNEVIDHGYKYNITDIQSAIGLVQLGKVEKNLKIREKYARQYDNVFSRIDGISLQDKFNHKNVRHALHLYLLAIDPKKFSATRDEIVLALRKEGIFVAIHYKPLHLHKFYRDKFGFKKGDFPVAEKIGASIFTLPLLPQANQKIVNYIVEATRITLLKYAD</sequence>
<reference evidence="5" key="1">
    <citation type="submission" date="2017-09" db="EMBL/GenBank/DDBJ databases">
        <title>Depth-based differentiation of microbial function through sediment-hosted aquifers and enrichment of novel symbionts in the deep terrestrial subsurface.</title>
        <authorList>
            <person name="Probst A.J."/>
            <person name="Ladd B."/>
            <person name="Jarett J.K."/>
            <person name="Geller-Mcgrath D.E."/>
            <person name="Sieber C.M.K."/>
            <person name="Emerson J.B."/>
            <person name="Anantharaman K."/>
            <person name="Thomas B.C."/>
            <person name="Malmstrom R."/>
            <person name="Stieglmeier M."/>
            <person name="Klingl A."/>
            <person name="Woyke T."/>
            <person name="Ryan C.M."/>
            <person name="Banfield J.F."/>
        </authorList>
    </citation>
    <scope>NUCLEOTIDE SEQUENCE [LARGE SCALE GENOMIC DNA]</scope>
</reference>
<protein>
    <submittedName>
        <fullName evidence="4">UDP-4-amino-4, 6-dideoxy-N-acetyl-beta-L-altrosamine transaminase</fullName>
    </submittedName>
</protein>
<dbReference type="Gene3D" id="3.40.640.10">
    <property type="entry name" value="Type I PLP-dependent aspartate aminotransferase-like (Major domain)"/>
    <property type="match status" value="1"/>
</dbReference>
<dbReference type="EMBL" id="PFOG01000165">
    <property type="protein sequence ID" value="PIZ69435.1"/>
    <property type="molecule type" value="Genomic_DNA"/>
</dbReference>
<accession>A0A2M7UDW1</accession>
<dbReference type="PANTHER" id="PTHR30244:SF34">
    <property type="entry name" value="DTDP-4-AMINO-4,6-DIDEOXYGALACTOSE TRANSAMINASE"/>
    <property type="match status" value="1"/>
</dbReference>
<dbReference type="InterPro" id="IPR015422">
    <property type="entry name" value="PyrdxlP-dep_Trfase_small"/>
</dbReference>
<dbReference type="SUPFAM" id="SSF53383">
    <property type="entry name" value="PLP-dependent transferases"/>
    <property type="match status" value="1"/>
</dbReference>
<feature type="active site" description="Proton acceptor" evidence="1">
    <location>
        <position position="182"/>
    </location>
</feature>
<feature type="modified residue" description="N6-(pyridoxal phosphate)lysine" evidence="2">
    <location>
        <position position="182"/>
    </location>
</feature>
<dbReference type="Pfam" id="PF01041">
    <property type="entry name" value="DegT_DnrJ_EryC1"/>
    <property type="match status" value="1"/>
</dbReference>
<dbReference type="InterPro" id="IPR000653">
    <property type="entry name" value="DegT/StrS_aminotransferase"/>
</dbReference>
<evidence type="ECO:0000256" key="2">
    <source>
        <dbReference type="PIRSR" id="PIRSR000390-2"/>
    </source>
</evidence>
<dbReference type="GO" id="GO:0030170">
    <property type="term" value="F:pyridoxal phosphate binding"/>
    <property type="evidence" value="ECO:0007669"/>
    <property type="project" value="TreeGrafter"/>
</dbReference>
<dbReference type="CDD" id="cd00616">
    <property type="entry name" value="AHBA_syn"/>
    <property type="match status" value="1"/>
</dbReference>
<dbReference type="GO" id="GO:0008483">
    <property type="term" value="F:transaminase activity"/>
    <property type="evidence" value="ECO:0007669"/>
    <property type="project" value="TreeGrafter"/>
</dbReference>
<dbReference type="PIRSF" id="PIRSF000390">
    <property type="entry name" value="PLP_StrS"/>
    <property type="match status" value="1"/>
</dbReference>
<comment type="similarity">
    <text evidence="3">Belongs to the DegT/DnrJ/EryC1 family.</text>
</comment>
<comment type="caution">
    <text evidence="4">The sequence shown here is derived from an EMBL/GenBank/DDBJ whole genome shotgun (WGS) entry which is preliminary data.</text>
</comment>
<dbReference type="Gene3D" id="3.90.1150.10">
    <property type="entry name" value="Aspartate Aminotransferase, domain 1"/>
    <property type="match status" value="1"/>
</dbReference>
<dbReference type="PANTHER" id="PTHR30244">
    <property type="entry name" value="TRANSAMINASE"/>
    <property type="match status" value="1"/>
</dbReference>
<dbReference type="Proteomes" id="UP000229805">
    <property type="component" value="Unassembled WGS sequence"/>
</dbReference>
<dbReference type="AlphaFoldDB" id="A0A2M7UDW1"/>
<organism evidence="4 5">
    <name type="scientific">Candidatus Portnoybacteria bacterium CG_4_10_14_0_2_um_filter_44_20</name>
    <dbReference type="NCBI Taxonomy" id="1974799"/>
    <lineage>
        <taxon>Bacteria</taxon>
        <taxon>Candidatus Portnoyibacteriota</taxon>
    </lineage>
</organism>
<keyword evidence="2 3" id="KW-0663">Pyridoxal phosphate</keyword>
<evidence type="ECO:0000313" key="4">
    <source>
        <dbReference type="EMBL" id="PIZ69435.1"/>
    </source>
</evidence>
<evidence type="ECO:0000256" key="3">
    <source>
        <dbReference type="RuleBase" id="RU004508"/>
    </source>
</evidence>
<gene>
    <name evidence="4" type="ORF">COY11_04500</name>
</gene>
<dbReference type="InterPro" id="IPR015421">
    <property type="entry name" value="PyrdxlP-dep_Trfase_major"/>
</dbReference>
<dbReference type="InterPro" id="IPR015424">
    <property type="entry name" value="PyrdxlP-dep_Trfase"/>
</dbReference>
<evidence type="ECO:0000313" key="5">
    <source>
        <dbReference type="Proteomes" id="UP000229805"/>
    </source>
</evidence>
<evidence type="ECO:0000256" key="1">
    <source>
        <dbReference type="PIRSR" id="PIRSR000390-1"/>
    </source>
</evidence>
<proteinExistence type="inferred from homology"/>
<dbReference type="GO" id="GO:0000271">
    <property type="term" value="P:polysaccharide biosynthetic process"/>
    <property type="evidence" value="ECO:0007669"/>
    <property type="project" value="TreeGrafter"/>
</dbReference>
<name>A0A2M7UDW1_9BACT</name>